<accession>A0A238KTV9</accession>
<evidence type="ECO:0000313" key="3">
    <source>
        <dbReference type="Proteomes" id="UP000207598"/>
    </source>
</evidence>
<proteinExistence type="predicted"/>
<dbReference type="GO" id="GO:0030638">
    <property type="term" value="P:polyketide metabolic process"/>
    <property type="evidence" value="ECO:0007669"/>
    <property type="project" value="InterPro"/>
</dbReference>
<evidence type="ECO:0000256" key="1">
    <source>
        <dbReference type="SAM" id="MobiDB-lite"/>
    </source>
</evidence>
<gene>
    <name evidence="2" type="ORF">MAA8898_03390</name>
</gene>
<dbReference type="AlphaFoldDB" id="A0A238KTV9"/>
<feature type="region of interest" description="Disordered" evidence="1">
    <location>
        <begin position="154"/>
        <end position="181"/>
    </location>
</feature>
<keyword evidence="3" id="KW-1185">Reference proteome</keyword>
<evidence type="ECO:0000313" key="2">
    <source>
        <dbReference type="EMBL" id="SMX46273.1"/>
    </source>
</evidence>
<dbReference type="OrthoDB" id="2769928at2"/>
<dbReference type="Proteomes" id="UP000207598">
    <property type="component" value="Unassembled WGS sequence"/>
</dbReference>
<dbReference type="InterPro" id="IPR032710">
    <property type="entry name" value="NTF2-like_dom_sf"/>
</dbReference>
<protein>
    <submittedName>
        <fullName evidence="2">SnoaL-like polyketide cyclase</fullName>
    </submittedName>
</protein>
<dbReference type="Gene3D" id="3.10.450.50">
    <property type="match status" value="2"/>
</dbReference>
<dbReference type="SUPFAM" id="SSF54427">
    <property type="entry name" value="NTF2-like"/>
    <property type="match status" value="2"/>
</dbReference>
<dbReference type="RefSeq" id="WP_094022170.1">
    <property type="nucleotide sequence ID" value="NZ_FXYF01000009.1"/>
</dbReference>
<dbReference type="InterPro" id="IPR009959">
    <property type="entry name" value="Cyclase_SnoaL-like"/>
</dbReference>
<reference evidence="2 3" key="1">
    <citation type="submission" date="2017-05" db="EMBL/GenBank/DDBJ databases">
        <authorList>
            <person name="Song R."/>
            <person name="Chenine A.L."/>
            <person name="Ruprecht R.M."/>
        </authorList>
    </citation>
    <scope>NUCLEOTIDE SEQUENCE [LARGE SCALE GENOMIC DNA]</scope>
    <source>
        <strain evidence="2 3">CECT 8898</strain>
    </source>
</reference>
<sequence length="318" mass="35236">MSRYATLPDYILGVTREIWEDRGIATLHQTYGRDMVMRSTQGLILGNQAVIRDTLAAQAAFPDRQLLGEDVIWSGSEAEGYLSSHRVRILGRHTGHGVFGPPTDRFVSTLCIADCYVEDEVITDEWLCYDVSSMVRQLGHDPGDWARDMIAREGGRDRATRPFTPDQDRPGPYSGTGNDHPLGARLADNLTAIMSHDIAVIGRDYDRAVGFYHAGGVTGWGRPALEAEWMQLRAAFPDAAFKVHHRIGRADPGEPDRAAVRWSLTGTHSGHGRFGAPTGAEVHVMGFTHAEFGPRGLRREWSLWDEVAIWKQIHLAAA</sequence>
<dbReference type="EMBL" id="FXYF01000009">
    <property type="protein sequence ID" value="SMX46273.1"/>
    <property type="molecule type" value="Genomic_DNA"/>
</dbReference>
<dbReference type="Pfam" id="PF07366">
    <property type="entry name" value="SnoaL"/>
    <property type="match status" value="1"/>
</dbReference>
<organism evidence="2 3">
    <name type="scientific">Maliponia aquimaris</name>
    <dbReference type="NCBI Taxonomy" id="1673631"/>
    <lineage>
        <taxon>Bacteria</taxon>
        <taxon>Pseudomonadati</taxon>
        <taxon>Pseudomonadota</taxon>
        <taxon>Alphaproteobacteria</taxon>
        <taxon>Rhodobacterales</taxon>
        <taxon>Paracoccaceae</taxon>
        <taxon>Maliponia</taxon>
    </lineage>
</organism>
<name>A0A238KTV9_9RHOB</name>